<evidence type="ECO:0000313" key="4">
    <source>
        <dbReference type="EMBL" id="AAW25892.1"/>
    </source>
</evidence>
<protein>
    <recommendedName>
        <fullName evidence="3">Peptidase C1A papain C-terminal domain-containing protein</fullName>
    </recommendedName>
</protein>
<feature type="domain" description="Peptidase C1A papain C-terminal" evidence="3">
    <location>
        <begin position="28"/>
        <end position="226"/>
    </location>
</feature>
<accession>Q5DE64</accession>
<dbReference type="MEROPS" id="C01.160"/>
<dbReference type="InterPro" id="IPR000668">
    <property type="entry name" value="Peptidase_C1A_C"/>
</dbReference>
<feature type="signal peptide" evidence="2">
    <location>
        <begin position="1"/>
        <end position="17"/>
    </location>
</feature>
<feature type="chain" id="PRO_5018771409" description="Peptidase C1A papain C-terminal domain-containing protein" evidence="2">
    <location>
        <begin position="18"/>
        <end position="226"/>
    </location>
</feature>
<evidence type="ECO:0000256" key="2">
    <source>
        <dbReference type="SAM" id="SignalP"/>
    </source>
</evidence>
<dbReference type="SUPFAM" id="SSF54001">
    <property type="entry name" value="Cysteine proteinases"/>
    <property type="match status" value="1"/>
</dbReference>
<dbReference type="EMBL" id="AY814160">
    <property type="protein sequence ID" value="AAW25892.1"/>
    <property type="molecule type" value="mRNA"/>
</dbReference>
<dbReference type="Gene3D" id="3.90.70.10">
    <property type="entry name" value="Cysteine proteinases"/>
    <property type="match status" value="1"/>
</dbReference>
<comment type="similarity">
    <text evidence="1">Belongs to the peptidase C1 family.</text>
</comment>
<dbReference type="InterPro" id="IPR013128">
    <property type="entry name" value="Peptidase_C1A"/>
</dbReference>
<dbReference type="SMART" id="SM00645">
    <property type="entry name" value="Pept_C1"/>
    <property type="match status" value="1"/>
</dbReference>
<dbReference type="GO" id="GO:0008234">
    <property type="term" value="F:cysteine-type peptidase activity"/>
    <property type="evidence" value="ECO:0007669"/>
    <property type="project" value="InterPro"/>
</dbReference>
<dbReference type="GO" id="GO:0006508">
    <property type="term" value="P:proteolysis"/>
    <property type="evidence" value="ECO:0007669"/>
    <property type="project" value="InterPro"/>
</dbReference>
<keyword evidence="2" id="KW-0732">Signal</keyword>
<evidence type="ECO:0000259" key="3">
    <source>
        <dbReference type="SMART" id="SM00645"/>
    </source>
</evidence>
<dbReference type="InterPro" id="IPR038765">
    <property type="entry name" value="Papain-like_cys_pep_sf"/>
</dbReference>
<dbReference type="Pfam" id="PF00112">
    <property type="entry name" value="Peptidase_C1"/>
    <property type="match status" value="1"/>
</dbReference>
<reference evidence="4" key="1">
    <citation type="submission" date="2004-11" db="EMBL/GenBank/DDBJ databases">
        <title>The full-length cDNA sequences of Schistosoma japonicum genes.</title>
        <authorList>
            <person name="Han Z."/>
        </authorList>
    </citation>
    <scope>NUCLEOTIDE SEQUENCE</scope>
</reference>
<evidence type="ECO:0000256" key="1">
    <source>
        <dbReference type="ARBA" id="ARBA00008455"/>
    </source>
</evidence>
<sequence length="226" mass="25220">MLKIAVYIVSLFNLLEAHVTTRNNERIEPLSDEMISFINKHAVSAVGAMSDRICIQSGGKQSVELSAIDLISCCENCGSGCDGGFPGPAWDYWVSHGIVTGGSKENHTGCQPYPFPKCEHHSIGKYPSCGDKIYKTPQCKRKCQKGYTTPYEHDKHYGGISINVIKNESAIQKEIMMYGPVEAYLLIFEDFLNYKSGIYRYTTGSFVGEHYVRIIGWGIENERLIG</sequence>
<dbReference type="AlphaFoldDB" id="Q5DE64"/>
<reference evidence="4" key="2">
    <citation type="journal article" date="2006" name="PLoS Pathog.">
        <title>New perspectives on host-parasite interplay by comparative transcriptomic and proteomic analyses of Schistosoma japonicum.</title>
        <authorList>
            <person name="Liu F."/>
            <person name="Lu J."/>
            <person name="Hu W."/>
            <person name="Wang S.Y."/>
            <person name="Cui S.J."/>
            <person name="Chi M."/>
            <person name="Yan Q."/>
            <person name="Wang X.R."/>
            <person name="Song H.D."/>
            <person name="Xu X.N."/>
            <person name="Wang J.J."/>
            <person name="Zhang X.L."/>
            <person name="Zhang X."/>
            <person name="Wang Z.Q."/>
            <person name="Xue C.L."/>
            <person name="Brindley P.J."/>
            <person name="McManus D.P."/>
            <person name="Yang P.Y."/>
            <person name="Feng Z."/>
            <person name="Chen Z."/>
            <person name="Han Z.G."/>
        </authorList>
    </citation>
    <scope>NUCLEOTIDE SEQUENCE</scope>
</reference>
<organism evidence="4">
    <name type="scientific">Schistosoma japonicum</name>
    <name type="common">Blood fluke</name>
    <dbReference type="NCBI Taxonomy" id="6182"/>
    <lineage>
        <taxon>Eukaryota</taxon>
        <taxon>Metazoa</taxon>
        <taxon>Spiralia</taxon>
        <taxon>Lophotrochozoa</taxon>
        <taxon>Platyhelminthes</taxon>
        <taxon>Trematoda</taxon>
        <taxon>Digenea</taxon>
        <taxon>Strigeidida</taxon>
        <taxon>Schistosomatoidea</taxon>
        <taxon>Schistosomatidae</taxon>
        <taxon>Schistosoma</taxon>
    </lineage>
</organism>
<name>Q5DE64_SCHJA</name>
<dbReference type="PANTHER" id="PTHR12411">
    <property type="entry name" value="CYSTEINE PROTEASE FAMILY C1-RELATED"/>
    <property type="match status" value="1"/>
</dbReference>
<proteinExistence type="evidence at transcript level"/>